<feature type="chain" id="PRO_5024273869" evidence="1">
    <location>
        <begin position="20"/>
        <end position="324"/>
    </location>
</feature>
<evidence type="ECO:0000256" key="1">
    <source>
        <dbReference type="SAM" id="SignalP"/>
    </source>
</evidence>
<dbReference type="EMBL" id="VANR01000003">
    <property type="protein sequence ID" value="TMM30536.1"/>
    <property type="molecule type" value="Genomic_DNA"/>
</dbReference>
<dbReference type="Gene3D" id="3.90.1340.10">
    <property type="entry name" value="Phage tail collar domain"/>
    <property type="match status" value="1"/>
</dbReference>
<organism evidence="3 4">
    <name type="scientific">Polaribacter aestuariivivens</name>
    <dbReference type="NCBI Taxonomy" id="2304626"/>
    <lineage>
        <taxon>Bacteria</taxon>
        <taxon>Pseudomonadati</taxon>
        <taxon>Bacteroidota</taxon>
        <taxon>Flavobacteriia</taxon>
        <taxon>Flavobacteriales</taxon>
        <taxon>Flavobacteriaceae</taxon>
    </lineage>
</organism>
<proteinExistence type="predicted"/>
<protein>
    <submittedName>
        <fullName evidence="3">Tail fiber protein</fullName>
    </submittedName>
</protein>
<dbReference type="InterPro" id="IPR037053">
    <property type="entry name" value="Phage_tail_collar_dom_sf"/>
</dbReference>
<feature type="signal peptide" evidence="1">
    <location>
        <begin position="1"/>
        <end position="19"/>
    </location>
</feature>
<keyword evidence="1" id="KW-0732">Signal</keyword>
<sequence>MKSLKITLLFFLLSVAAVAQSGMVFQGIARDNNSAAITDKLMTFTFRITKSDGTDLYKETQQIRTDNFGVYSHIIGTGNAVTNTFASVNFDEPNLKAIISVNNDGVDTQIYDQPFYYTAYAKYAQNGVPIGTVVAFMGDENKIPDGWMIADGRDITGAQYVNLRNTLGGVNNVPNLRGEYLKGAGTSIDPALITSINVRQRQIQNVGTHNHGVNINGATNNDGVHRHQIKHWRNHTPSGTDATGWETEFGGQSEGNTAFWDNTDVSAHGTNLGHKWASQAHSAHQHGFTVNGTTGQRQNQAWADNSNIENRPDSVGVYWIIRFK</sequence>
<gene>
    <name evidence="3" type="ORF">FDT66_07165</name>
</gene>
<accession>A0A5S3NC39</accession>
<dbReference type="Proteomes" id="UP000307140">
    <property type="component" value="Unassembled WGS sequence"/>
</dbReference>
<evidence type="ECO:0000313" key="4">
    <source>
        <dbReference type="Proteomes" id="UP000307140"/>
    </source>
</evidence>
<name>A0A5S3NC39_9FLAO</name>
<feature type="domain" description="Phage tail collar" evidence="2">
    <location>
        <begin position="131"/>
        <end position="179"/>
    </location>
</feature>
<dbReference type="RefSeq" id="WP_138535486.1">
    <property type="nucleotide sequence ID" value="NZ_VANR01000003.1"/>
</dbReference>
<keyword evidence="4" id="KW-1185">Reference proteome</keyword>
<reference evidence="3 4" key="1">
    <citation type="submission" date="2019-05" db="EMBL/GenBank/DDBJ databases">
        <title>Polaribacter aestuariivivens sp. nov., isolated from a tidal flat.</title>
        <authorList>
            <person name="Yoon J.-H."/>
        </authorList>
    </citation>
    <scope>NUCLEOTIDE SEQUENCE [LARGE SCALE GENOMIC DNA]</scope>
    <source>
        <strain evidence="3 4">DBTF-3</strain>
    </source>
</reference>
<dbReference type="OrthoDB" id="9113831at2"/>
<dbReference type="SUPFAM" id="SSF88874">
    <property type="entry name" value="Receptor-binding domain of short tail fibre protein gp12"/>
    <property type="match status" value="1"/>
</dbReference>
<comment type="caution">
    <text evidence="3">The sequence shown here is derived from an EMBL/GenBank/DDBJ whole genome shotgun (WGS) entry which is preliminary data.</text>
</comment>
<dbReference type="Pfam" id="PF07484">
    <property type="entry name" value="Collar"/>
    <property type="match status" value="1"/>
</dbReference>
<dbReference type="AlphaFoldDB" id="A0A5S3NC39"/>
<evidence type="ECO:0000259" key="2">
    <source>
        <dbReference type="Pfam" id="PF07484"/>
    </source>
</evidence>
<dbReference type="InterPro" id="IPR011083">
    <property type="entry name" value="Phage_tail_collar_dom"/>
</dbReference>
<evidence type="ECO:0000313" key="3">
    <source>
        <dbReference type="EMBL" id="TMM30536.1"/>
    </source>
</evidence>